<evidence type="ECO:0000256" key="1">
    <source>
        <dbReference type="ARBA" id="ARBA00010928"/>
    </source>
</evidence>
<dbReference type="Pfam" id="PF22725">
    <property type="entry name" value="GFO_IDH_MocA_C3"/>
    <property type="match status" value="1"/>
</dbReference>
<dbReference type="GO" id="GO:0047115">
    <property type="term" value="F:trans-1,2-dihydrobenzene-1,2-diol dehydrogenase activity"/>
    <property type="evidence" value="ECO:0007669"/>
    <property type="project" value="UniProtKB-EC"/>
</dbReference>
<dbReference type="AlphaFoldDB" id="A0A8C0G0E1"/>
<keyword evidence="16" id="KW-1185">Reference proteome</keyword>
<dbReference type="SUPFAM" id="SSF51735">
    <property type="entry name" value="NAD(P)-binding Rossmann-fold domains"/>
    <property type="match status" value="1"/>
</dbReference>
<dbReference type="Proteomes" id="UP000694404">
    <property type="component" value="Unplaced"/>
</dbReference>
<dbReference type="EC" id="1.3.1.20" evidence="5"/>
<dbReference type="GO" id="GO:0047837">
    <property type="term" value="F:D-xylose 1-dehydrogenase (NADP+) activity"/>
    <property type="evidence" value="ECO:0007669"/>
    <property type="project" value="UniProtKB-EC"/>
</dbReference>
<proteinExistence type="inferred from homology"/>
<dbReference type="EC" id="1.1.1.179" evidence="6"/>
<feature type="domain" description="Gfo/Idh/MocA-like oxidoreductase N-terminal" evidence="13">
    <location>
        <begin position="4"/>
        <end position="123"/>
    </location>
</feature>
<evidence type="ECO:0000256" key="12">
    <source>
        <dbReference type="ARBA" id="ARBA00049233"/>
    </source>
</evidence>
<organism evidence="15 16">
    <name type="scientific">Chelonoidis abingdonii</name>
    <name type="common">Abingdon island giant tortoise</name>
    <name type="synonym">Testudo abingdonii</name>
    <dbReference type="NCBI Taxonomy" id="106734"/>
    <lineage>
        <taxon>Eukaryota</taxon>
        <taxon>Metazoa</taxon>
        <taxon>Chordata</taxon>
        <taxon>Craniata</taxon>
        <taxon>Vertebrata</taxon>
        <taxon>Euteleostomi</taxon>
        <taxon>Archelosauria</taxon>
        <taxon>Testudinata</taxon>
        <taxon>Testudines</taxon>
        <taxon>Cryptodira</taxon>
        <taxon>Durocryptodira</taxon>
        <taxon>Testudinoidea</taxon>
        <taxon>Testudinidae</taxon>
        <taxon>Chelonoidis</taxon>
    </lineage>
</organism>
<dbReference type="FunFam" id="3.40.50.720:FF:000269">
    <property type="entry name" value="Trans-1,2-dihydrobenzene-1,2-diol dehydrogenase"/>
    <property type="match status" value="1"/>
</dbReference>
<keyword evidence="3" id="KW-0521">NADP</keyword>
<dbReference type="PANTHER" id="PTHR22604">
    <property type="entry name" value="OXIDOREDUCTASES"/>
    <property type="match status" value="1"/>
</dbReference>
<comment type="catalytic activity">
    <reaction evidence="11">
        <text>(1R,2R)-1,2-dihydrobenzene-1,2-diol + NADP(+) = catechol + NADPH + H(+)</text>
        <dbReference type="Rhea" id="RHEA:16729"/>
        <dbReference type="ChEBI" id="CHEBI:10702"/>
        <dbReference type="ChEBI" id="CHEBI:15378"/>
        <dbReference type="ChEBI" id="CHEBI:18135"/>
        <dbReference type="ChEBI" id="CHEBI:57783"/>
        <dbReference type="ChEBI" id="CHEBI:58349"/>
        <dbReference type="EC" id="1.3.1.20"/>
    </reaction>
</comment>
<comment type="similarity">
    <text evidence="1">Belongs to the Gfo/Idh/MocA family.</text>
</comment>
<dbReference type="GO" id="GO:0042843">
    <property type="term" value="P:D-xylose catabolic process"/>
    <property type="evidence" value="ECO:0007669"/>
    <property type="project" value="TreeGrafter"/>
</dbReference>
<dbReference type="InterPro" id="IPR055170">
    <property type="entry name" value="GFO_IDH_MocA-like_dom"/>
</dbReference>
<dbReference type="InterPro" id="IPR036291">
    <property type="entry name" value="NAD(P)-bd_dom_sf"/>
</dbReference>
<dbReference type="Pfam" id="PF01408">
    <property type="entry name" value="GFO_IDH_MocA"/>
    <property type="match status" value="1"/>
</dbReference>
<keyword evidence="4" id="KW-0560">Oxidoreductase</keyword>
<dbReference type="SUPFAM" id="SSF55347">
    <property type="entry name" value="Glyceraldehyde-3-phosphate dehydrogenase-like, C-terminal domain"/>
    <property type="match status" value="1"/>
</dbReference>
<feature type="domain" description="GFO/IDH/MocA-like oxidoreductase" evidence="14">
    <location>
        <begin position="135"/>
        <end position="246"/>
    </location>
</feature>
<protein>
    <recommendedName>
        <fullName evidence="7">Trans-1,2-dihydrobenzene-1,2-diol dehydrogenase</fullName>
        <ecNumber evidence="6">1.1.1.179</ecNumber>
        <ecNumber evidence="5">1.3.1.20</ecNumber>
    </recommendedName>
    <alternativeName>
        <fullName evidence="10">D-xylose 1-dehydrogenase</fullName>
    </alternativeName>
    <alternativeName>
        <fullName evidence="9">D-xylose-NADP dehydrogenase</fullName>
    </alternativeName>
    <alternativeName>
        <fullName evidence="8">Dimeric dihydrodiol dehydrogenase</fullName>
    </alternativeName>
</protein>
<dbReference type="Ensembl" id="ENSCABT00000000925.1">
    <property type="protein sequence ID" value="ENSCABP00000000860.1"/>
    <property type="gene ID" value="ENSCABG00000000628.1"/>
</dbReference>
<evidence type="ECO:0000256" key="11">
    <source>
        <dbReference type="ARBA" id="ARBA00047423"/>
    </source>
</evidence>
<evidence type="ECO:0000256" key="2">
    <source>
        <dbReference type="ARBA" id="ARBA00011738"/>
    </source>
</evidence>
<evidence type="ECO:0000256" key="3">
    <source>
        <dbReference type="ARBA" id="ARBA00022857"/>
    </source>
</evidence>
<reference evidence="15" key="1">
    <citation type="submission" date="2025-08" db="UniProtKB">
        <authorList>
            <consortium name="Ensembl"/>
        </authorList>
    </citation>
    <scope>IDENTIFICATION</scope>
</reference>
<dbReference type="PANTHER" id="PTHR22604:SF105">
    <property type="entry name" value="TRANS-1,2-DIHYDROBENZENE-1,2-DIOL DEHYDROGENASE"/>
    <property type="match status" value="1"/>
</dbReference>
<dbReference type="Gene3D" id="3.40.50.720">
    <property type="entry name" value="NAD(P)-binding Rossmann-like Domain"/>
    <property type="match status" value="1"/>
</dbReference>
<evidence type="ECO:0000256" key="6">
    <source>
        <dbReference type="ARBA" id="ARBA00038984"/>
    </source>
</evidence>
<dbReference type="GO" id="GO:0000166">
    <property type="term" value="F:nucleotide binding"/>
    <property type="evidence" value="ECO:0007669"/>
    <property type="project" value="InterPro"/>
</dbReference>
<evidence type="ECO:0000256" key="4">
    <source>
        <dbReference type="ARBA" id="ARBA00023002"/>
    </source>
</evidence>
<evidence type="ECO:0000259" key="14">
    <source>
        <dbReference type="Pfam" id="PF22725"/>
    </source>
</evidence>
<comment type="subunit">
    <text evidence="2">Homodimer.</text>
</comment>
<gene>
    <name evidence="15" type="primary">DHDH</name>
</gene>
<evidence type="ECO:0000313" key="15">
    <source>
        <dbReference type="Ensembl" id="ENSCABP00000000860.1"/>
    </source>
</evidence>
<reference evidence="15" key="2">
    <citation type="submission" date="2025-09" db="UniProtKB">
        <authorList>
            <consortium name="Ensembl"/>
        </authorList>
    </citation>
    <scope>IDENTIFICATION</scope>
</reference>
<dbReference type="InterPro" id="IPR000683">
    <property type="entry name" value="Gfo/Idh/MocA-like_OxRdtase_N"/>
</dbReference>
<name>A0A8C0G0E1_CHEAB</name>
<dbReference type="InterPro" id="IPR050984">
    <property type="entry name" value="Gfo/Idh/MocA_domain"/>
</dbReference>
<dbReference type="Gene3D" id="3.30.360.10">
    <property type="entry name" value="Dihydrodipicolinate Reductase, domain 2"/>
    <property type="match status" value="1"/>
</dbReference>
<evidence type="ECO:0000256" key="9">
    <source>
        <dbReference type="ARBA" id="ARBA00042988"/>
    </source>
</evidence>
<evidence type="ECO:0000256" key="8">
    <source>
        <dbReference type="ARBA" id="ARBA00042926"/>
    </source>
</evidence>
<accession>A0A8C0G0E1</accession>
<sequence length="352" mass="38538">MATRWGICSAGKISHDFLVALKTLPATEHQAVAIAARDLARAQDYAQKHGIPRAYGSYEELAQDPDVDVVYVGVIHPEHLPVGRLFLGAGKPVLLEKPLGMNAAEVRELVQLAQSHGVFLMEAYWTRFFPASERLYSLLSQGALGELKVVRAEFGAPLSGCPRIVQKELGGGALLDIGCYCVQFTTMVFGERPESILASGFLQPTGVDETLSVILNYRGKRQAVITCSVLTELPNQAAISGTKGIIQLPSEMWSPTELVVNGQHEEFSLPPPAQPLNFPKSTGLRYEAQHVRQCLLKGARQAVLCSHPVTLLPAVMNVVLSELGERRHVITLSVRRLPTQASIRWFHQGHIQ</sequence>
<evidence type="ECO:0000259" key="13">
    <source>
        <dbReference type="Pfam" id="PF01408"/>
    </source>
</evidence>
<evidence type="ECO:0000313" key="16">
    <source>
        <dbReference type="Proteomes" id="UP000694404"/>
    </source>
</evidence>
<evidence type="ECO:0000256" key="7">
    <source>
        <dbReference type="ARBA" id="ARBA00040603"/>
    </source>
</evidence>
<comment type="catalytic activity">
    <reaction evidence="12">
        <text>D-xylose + NADP(+) = D-xylono-1,5-lactone + NADPH + H(+)</text>
        <dbReference type="Rhea" id="RHEA:22000"/>
        <dbReference type="ChEBI" id="CHEBI:15378"/>
        <dbReference type="ChEBI" id="CHEBI:15867"/>
        <dbReference type="ChEBI" id="CHEBI:53455"/>
        <dbReference type="ChEBI" id="CHEBI:57783"/>
        <dbReference type="ChEBI" id="CHEBI:58349"/>
        <dbReference type="EC" id="1.1.1.179"/>
    </reaction>
</comment>
<evidence type="ECO:0000256" key="10">
    <source>
        <dbReference type="ARBA" id="ARBA00043025"/>
    </source>
</evidence>
<dbReference type="GeneTree" id="ENSGT00390000007946"/>
<evidence type="ECO:0000256" key="5">
    <source>
        <dbReference type="ARBA" id="ARBA00038853"/>
    </source>
</evidence>